<feature type="domain" description="Phosphatidic acid phosphatase type 2/haloperoxidase" evidence="3">
    <location>
        <begin position="141"/>
        <end position="249"/>
    </location>
</feature>
<feature type="transmembrane region" description="Helical" evidence="2">
    <location>
        <begin position="141"/>
        <end position="162"/>
    </location>
</feature>
<reference evidence="4 5" key="1">
    <citation type="journal article" date="2023" name="Plants (Basel)">
        <title>Bridging the Gap: Combining Genomics and Transcriptomics Approaches to Understand Stylosanthes scabra, an Orphan Legume from the Brazilian Caatinga.</title>
        <authorList>
            <person name="Ferreira-Neto J.R.C."/>
            <person name="da Silva M.D."/>
            <person name="Binneck E."/>
            <person name="de Melo N.F."/>
            <person name="da Silva R.H."/>
            <person name="de Melo A.L.T.M."/>
            <person name="Pandolfi V."/>
            <person name="Bustamante F.O."/>
            <person name="Brasileiro-Vidal A.C."/>
            <person name="Benko-Iseppon A.M."/>
        </authorList>
    </citation>
    <scope>NUCLEOTIDE SEQUENCE [LARGE SCALE GENOMIC DNA]</scope>
    <source>
        <tissue evidence="4">Leaves</tissue>
    </source>
</reference>
<feature type="transmembrane region" description="Helical" evidence="2">
    <location>
        <begin position="234"/>
        <end position="253"/>
    </location>
</feature>
<protein>
    <recommendedName>
        <fullName evidence="3">Phosphatidic acid phosphatase type 2/haloperoxidase domain-containing protein</fullName>
    </recommendedName>
</protein>
<dbReference type="InterPro" id="IPR036938">
    <property type="entry name" value="PAP2/HPO_sf"/>
</dbReference>
<evidence type="ECO:0000313" key="4">
    <source>
        <dbReference type="EMBL" id="MED6181194.1"/>
    </source>
</evidence>
<proteinExistence type="predicted"/>
<evidence type="ECO:0000313" key="5">
    <source>
        <dbReference type="Proteomes" id="UP001341840"/>
    </source>
</evidence>
<feature type="transmembrane region" description="Helical" evidence="2">
    <location>
        <begin position="265"/>
        <end position="286"/>
    </location>
</feature>
<organism evidence="4 5">
    <name type="scientific">Stylosanthes scabra</name>
    <dbReference type="NCBI Taxonomy" id="79078"/>
    <lineage>
        <taxon>Eukaryota</taxon>
        <taxon>Viridiplantae</taxon>
        <taxon>Streptophyta</taxon>
        <taxon>Embryophyta</taxon>
        <taxon>Tracheophyta</taxon>
        <taxon>Spermatophyta</taxon>
        <taxon>Magnoliopsida</taxon>
        <taxon>eudicotyledons</taxon>
        <taxon>Gunneridae</taxon>
        <taxon>Pentapetalae</taxon>
        <taxon>rosids</taxon>
        <taxon>fabids</taxon>
        <taxon>Fabales</taxon>
        <taxon>Fabaceae</taxon>
        <taxon>Papilionoideae</taxon>
        <taxon>50 kb inversion clade</taxon>
        <taxon>dalbergioids sensu lato</taxon>
        <taxon>Dalbergieae</taxon>
        <taxon>Pterocarpus clade</taxon>
        <taxon>Stylosanthes</taxon>
    </lineage>
</organism>
<evidence type="ECO:0000256" key="1">
    <source>
        <dbReference type="ARBA" id="ARBA00022801"/>
    </source>
</evidence>
<dbReference type="InterPro" id="IPR000326">
    <property type="entry name" value="PAP2/HPO"/>
</dbReference>
<dbReference type="Pfam" id="PF01569">
    <property type="entry name" value="PAP2"/>
    <property type="match status" value="1"/>
</dbReference>
<dbReference type="EMBL" id="JASCZI010181292">
    <property type="protein sequence ID" value="MED6181194.1"/>
    <property type="molecule type" value="Genomic_DNA"/>
</dbReference>
<dbReference type="PANTHER" id="PTHR11247:SF40">
    <property type="entry name" value="LIPID PHOSPHATE PHOSPHATASE EPSILON 1, CHLOROPLASTIC"/>
    <property type="match status" value="1"/>
</dbReference>
<keyword evidence="2" id="KW-0472">Membrane</keyword>
<accession>A0ABU6W7G3</accession>
<keyword evidence="5" id="KW-1185">Reference proteome</keyword>
<sequence>MALLPTTTPISSHLFPPTFLRLRHTHPFTKHTSFPLNFSPSTSLLSAGAVTTTHFLARNQIGLSSNTMNESSTQLSAFRDEDRDDVKHVFEQEPFIDSSSTEFQLSILYRHIEPTINRWSKWIVGTFFGGSILLSCNVGEALWIVAGSIMNLFLSIFLKNILNQERPSALKSDPGMPSSHAQTMFFTAIFFIFSTVQLLGLNAYTVALSGLYLTCVSYFSYLRVSQQLHTVNQVVVGAAIGSTLSTLWCWLWSVSIQDAFLSSLWVKIIVSSGSIGLCVCFVVFLIRSWSKDG</sequence>
<gene>
    <name evidence="4" type="ORF">PIB30_017168</name>
</gene>
<dbReference type="SUPFAM" id="SSF48317">
    <property type="entry name" value="Acid phosphatase/Vanadium-dependent haloperoxidase"/>
    <property type="match status" value="1"/>
</dbReference>
<feature type="transmembrane region" description="Helical" evidence="2">
    <location>
        <begin position="183"/>
        <end position="200"/>
    </location>
</feature>
<evidence type="ECO:0000256" key="2">
    <source>
        <dbReference type="SAM" id="Phobius"/>
    </source>
</evidence>
<dbReference type="Proteomes" id="UP001341840">
    <property type="component" value="Unassembled WGS sequence"/>
</dbReference>
<dbReference type="PANTHER" id="PTHR11247">
    <property type="entry name" value="PALMITOYL-PROTEIN THIOESTERASE/DOLICHYLDIPHOSPHATASE 1"/>
    <property type="match status" value="1"/>
</dbReference>
<keyword evidence="2" id="KW-1133">Transmembrane helix</keyword>
<dbReference type="SMART" id="SM00014">
    <property type="entry name" value="acidPPc"/>
    <property type="match status" value="1"/>
</dbReference>
<comment type="caution">
    <text evidence="4">The sequence shown here is derived from an EMBL/GenBank/DDBJ whole genome shotgun (WGS) entry which is preliminary data.</text>
</comment>
<feature type="transmembrane region" description="Helical" evidence="2">
    <location>
        <begin position="206"/>
        <end position="222"/>
    </location>
</feature>
<keyword evidence="1" id="KW-0378">Hydrolase</keyword>
<evidence type="ECO:0000259" key="3">
    <source>
        <dbReference type="SMART" id="SM00014"/>
    </source>
</evidence>
<dbReference type="Gene3D" id="1.20.144.10">
    <property type="entry name" value="Phosphatidic acid phosphatase type 2/haloperoxidase"/>
    <property type="match status" value="1"/>
</dbReference>
<name>A0ABU6W7G3_9FABA</name>
<keyword evidence="2" id="KW-0812">Transmembrane</keyword>